<reference evidence="2 3" key="1">
    <citation type="submission" date="2019-03" db="EMBL/GenBank/DDBJ databases">
        <title>First draft genome of Liparis tanakae, snailfish: a comprehensive survey of snailfish specific genes.</title>
        <authorList>
            <person name="Kim W."/>
            <person name="Song I."/>
            <person name="Jeong J.-H."/>
            <person name="Kim D."/>
            <person name="Kim S."/>
            <person name="Ryu S."/>
            <person name="Song J.Y."/>
            <person name="Lee S.K."/>
        </authorList>
    </citation>
    <scope>NUCLEOTIDE SEQUENCE [LARGE SCALE GENOMIC DNA]</scope>
    <source>
        <tissue evidence="2">Muscle</tissue>
    </source>
</reference>
<organism evidence="2 3">
    <name type="scientific">Liparis tanakae</name>
    <name type="common">Tanaka's snailfish</name>
    <dbReference type="NCBI Taxonomy" id="230148"/>
    <lineage>
        <taxon>Eukaryota</taxon>
        <taxon>Metazoa</taxon>
        <taxon>Chordata</taxon>
        <taxon>Craniata</taxon>
        <taxon>Vertebrata</taxon>
        <taxon>Euteleostomi</taxon>
        <taxon>Actinopterygii</taxon>
        <taxon>Neopterygii</taxon>
        <taxon>Teleostei</taxon>
        <taxon>Neoteleostei</taxon>
        <taxon>Acanthomorphata</taxon>
        <taxon>Eupercaria</taxon>
        <taxon>Perciformes</taxon>
        <taxon>Cottioidei</taxon>
        <taxon>Cottales</taxon>
        <taxon>Liparidae</taxon>
        <taxon>Liparis</taxon>
    </lineage>
</organism>
<keyword evidence="3" id="KW-1185">Reference proteome</keyword>
<comment type="caution">
    <text evidence="2">The sequence shown here is derived from an EMBL/GenBank/DDBJ whole genome shotgun (WGS) entry which is preliminary data.</text>
</comment>
<dbReference type="Proteomes" id="UP000314294">
    <property type="component" value="Unassembled WGS sequence"/>
</dbReference>
<evidence type="ECO:0000313" key="3">
    <source>
        <dbReference type="Proteomes" id="UP000314294"/>
    </source>
</evidence>
<proteinExistence type="predicted"/>
<gene>
    <name evidence="2" type="primary">TRRAP_9</name>
    <name evidence="2" type="ORF">EYF80_040586</name>
</gene>
<dbReference type="OrthoDB" id="5570127at2759"/>
<evidence type="ECO:0000256" key="1">
    <source>
        <dbReference type="SAM" id="MobiDB-lite"/>
    </source>
</evidence>
<accession>A0A4Z2G7W7</accession>
<name>A0A4Z2G7W7_9TELE</name>
<feature type="compositionally biased region" description="Low complexity" evidence="1">
    <location>
        <begin position="88"/>
        <end position="99"/>
    </location>
</feature>
<dbReference type="InterPro" id="IPR046807">
    <property type="entry name" value="Tra1_central"/>
</dbReference>
<feature type="region of interest" description="Disordered" evidence="1">
    <location>
        <begin position="88"/>
        <end position="126"/>
    </location>
</feature>
<protein>
    <submittedName>
        <fullName evidence="2">Transformation/transcription domain-associated protein</fullName>
    </submittedName>
</protein>
<dbReference type="Pfam" id="PF20175">
    <property type="entry name" value="Tra1_central"/>
    <property type="match status" value="1"/>
</dbReference>
<feature type="compositionally biased region" description="Pro residues" evidence="1">
    <location>
        <begin position="100"/>
        <end position="115"/>
    </location>
</feature>
<dbReference type="EMBL" id="SRLO01000664">
    <property type="protein sequence ID" value="TNN49220.1"/>
    <property type="molecule type" value="Genomic_DNA"/>
</dbReference>
<evidence type="ECO:0000313" key="2">
    <source>
        <dbReference type="EMBL" id="TNN49220.1"/>
    </source>
</evidence>
<sequence>MSCKLLLNLVDCIRSKSEQENGNGRDILMRMLEVGSAHAGSMERRHNDGVVFVLKFHTIARYQLVSIFKKCKPQSEMGVVEPGVLPGVPATPTPSTTPAIQPPAPPTPISAPAPPSTAASFDRANEKEDKQTFQVSDCRSLVKTLVCGVKTITWGITSCKAPGEAQFIPNKQLQPKETQIYIKLVKYAMQALDIYQVQVANNQQTYIRVANCQTVRMKEEKEVLEHFAGVFTMMNPLTFKEIFQTTVPYMVERISKNYALQVRALLCIQKVSHVGISFVSS</sequence>
<dbReference type="AlphaFoldDB" id="A0A4Z2G7W7"/>